<feature type="repeat" description="PPR" evidence="2">
    <location>
        <begin position="82"/>
        <end position="112"/>
    </location>
</feature>
<dbReference type="NCBIfam" id="TIGR00756">
    <property type="entry name" value="PPR"/>
    <property type="match status" value="4"/>
</dbReference>
<dbReference type="InterPro" id="IPR046960">
    <property type="entry name" value="PPR_At4g14850-like_plant"/>
</dbReference>
<dbReference type="InterPro" id="IPR046848">
    <property type="entry name" value="E_motif"/>
</dbReference>
<dbReference type="GO" id="GO:0099402">
    <property type="term" value="P:plant organ development"/>
    <property type="evidence" value="ECO:0007669"/>
    <property type="project" value="UniProtKB-ARBA"/>
</dbReference>
<feature type="repeat" description="PPR" evidence="2">
    <location>
        <begin position="175"/>
        <end position="209"/>
    </location>
</feature>
<dbReference type="GO" id="GO:0009451">
    <property type="term" value="P:RNA modification"/>
    <property type="evidence" value="ECO:0007669"/>
    <property type="project" value="InterPro"/>
</dbReference>
<gene>
    <name evidence="3" type="ORF">TEA_004363</name>
</gene>
<dbReference type="PROSITE" id="PS51375">
    <property type="entry name" value="PPR"/>
    <property type="match status" value="4"/>
</dbReference>
<feature type="repeat" description="PPR" evidence="2">
    <location>
        <begin position="144"/>
        <end position="174"/>
    </location>
</feature>
<protein>
    <recommendedName>
        <fullName evidence="5">Pentatricopeptide repeat-containing protein</fullName>
    </recommendedName>
</protein>
<dbReference type="InterPro" id="IPR002885">
    <property type="entry name" value="PPR_rpt"/>
</dbReference>
<proteinExistence type="predicted"/>
<keyword evidence="4" id="KW-1185">Reference proteome</keyword>
<dbReference type="FunFam" id="1.25.40.10:FF:000158">
    <property type="entry name" value="pentatricopeptide repeat-containing protein At2g33680"/>
    <property type="match status" value="1"/>
</dbReference>
<sequence>MIDSFHNDLLITLIMIDSLNNGKRVIKSVYTTTKLFCTRNACSKNCAKNEDVVTLTKTISDYSLKGEVDHARKVFDQMGHRDSVSWNVMIKGYFENNRIGDARELFDEMPEKSPFTWTSMIMGYTKERKTHIALKLFIVMPCKNVVSWTAIVTALCQDSQIEDAWRLFKEIPEPNSISWSTIISGLQQNGLATKSLDVFKEMLLAGVQPTSHSFTSALAASADLAMLSVSEQVYSQVLKRGFARNIHIGNSSISMFIKSGSFDNASRVYMGLPWRDSVTWNSMIMGYGQHGFGIEAIMFFHQMQKARFLPDSISFLGVLHGCTHCGFIEEGKQYFQSMEMDYNISPGPEHYASMVDLFSRAGLLREAHDIVIRMPFEPTPVFWRTLLNGCRIWGNLGLGIHVAEKILEREPYNSSASLMVIEILASAGKWKEVMEMRRQMKEREARKELGCSWVEVKGRNHIFTTRDETHPELDHIYPTLELLSYNMAECVKLDEGTLLVDFMEMAQNGLQLLCVKSSERALCSHIGLQAHGTFQKVLTLEIHFILGLLSFTSVYRS</sequence>
<dbReference type="Pfam" id="PF13041">
    <property type="entry name" value="PPR_2"/>
    <property type="match status" value="2"/>
</dbReference>
<dbReference type="Pfam" id="PF20431">
    <property type="entry name" value="E_motif"/>
    <property type="match status" value="1"/>
</dbReference>
<dbReference type="InterPro" id="IPR011990">
    <property type="entry name" value="TPR-like_helical_dom_sf"/>
</dbReference>
<evidence type="ECO:0000313" key="4">
    <source>
        <dbReference type="Proteomes" id="UP000306102"/>
    </source>
</evidence>
<evidence type="ECO:0000313" key="3">
    <source>
        <dbReference type="EMBL" id="THF99049.1"/>
    </source>
</evidence>
<organism evidence="3 4">
    <name type="scientific">Camellia sinensis var. sinensis</name>
    <name type="common">China tea</name>
    <dbReference type="NCBI Taxonomy" id="542762"/>
    <lineage>
        <taxon>Eukaryota</taxon>
        <taxon>Viridiplantae</taxon>
        <taxon>Streptophyta</taxon>
        <taxon>Embryophyta</taxon>
        <taxon>Tracheophyta</taxon>
        <taxon>Spermatophyta</taxon>
        <taxon>Magnoliopsida</taxon>
        <taxon>eudicotyledons</taxon>
        <taxon>Gunneridae</taxon>
        <taxon>Pentapetalae</taxon>
        <taxon>asterids</taxon>
        <taxon>Ericales</taxon>
        <taxon>Theaceae</taxon>
        <taxon>Camellia</taxon>
    </lineage>
</organism>
<dbReference type="Gene3D" id="1.25.40.10">
    <property type="entry name" value="Tetratricopeptide repeat domain"/>
    <property type="match status" value="3"/>
</dbReference>
<evidence type="ECO:0000256" key="1">
    <source>
        <dbReference type="ARBA" id="ARBA00022737"/>
    </source>
</evidence>
<dbReference type="EMBL" id="SDRB02012056">
    <property type="protein sequence ID" value="THF99049.1"/>
    <property type="molecule type" value="Genomic_DNA"/>
</dbReference>
<reference evidence="3 4" key="1">
    <citation type="journal article" date="2018" name="Proc. Natl. Acad. Sci. U.S.A.">
        <title>Draft genome sequence of Camellia sinensis var. sinensis provides insights into the evolution of the tea genome and tea quality.</title>
        <authorList>
            <person name="Wei C."/>
            <person name="Yang H."/>
            <person name="Wang S."/>
            <person name="Zhao J."/>
            <person name="Liu C."/>
            <person name="Gao L."/>
            <person name="Xia E."/>
            <person name="Lu Y."/>
            <person name="Tai Y."/>
            <person name="She G."/>
            <person name="Sun J."/>
            <person name="Cao H."/>
            <person name="Tong W."/>
            <person name="Gao Q."/>
            <person name="Li Y."/>
            <person name="Deng W."/>
            <person name="Jiang X."/>
            <person name="Wang W."/>
            <person name="Chen Q."/>
            <person name="Zhang S."/>
            <person name="Li H."/>
            <person name="Wu J."/>
            <person name="Wang P."/>
            <person name="Li P."/>
            <person name="Shi C."/>
            <person name="Zheng F."/>
            <person name="Jian J."/>
            <person name="Huang B."/>
            <person name="Shan D."/>
            <person name="Shi M."/>
            <person name="Fang C."/>
            <person name="Yue Y."/>
            <person name="Li F."/>
            <person name="Li D."/>
            <person name="Wei S."/>
            <person name="Han B."/>
            <person name="Jiang C."/>
            <person name="Yin Y."/>
            <person name="Xia T."/>
            <person name="Zhang Z."/>
            <person name="Bennetzen J.L."/>
            <person name="Zhao S."/>
            <person name="Wan X."/>
        </authorList>
    </citation>
    <scope>NUCLEOTIDE SEQUENCE [LARGE SCALE GENOMIC DNA]</scope>
    <source>
        <strain evidence="4">cv. Shuchazao</strain>
        <tissue evidence="3">Leaf</tissue>
    </source>
</reference>
<dbReference type="PANTHER" id="PTHR47926">
    <property type="entry name" value="PENTATRICOPEPTIDE REPEAT-CONTAINING PROTEIN"/>
    <property type="match status" value="1"/>
</dbReference>
<dbReference type="AlphaFoldDB" id="A0A4S4D985"/>
<keyword evidence="1" id="KW-0677">Repeat</keyword>
<comment type="caution">
    <text evidence="3">The sequence shown here is derived from an EMBL/GenBank/DDBJ whole genome shotgun (WGS) entry which is preliminary data.</text>
</comment>
<feature type="repeat" description="PPR" evidence="2">
    <location>
        <begin position="276"/>
        <end position="310"/>
    </location>
</feature>
<dbReference type="GO" id="GO:0003723">
    <property type="term" value="F:RNA binding"/>
    <property type="evidence" value="ECO:0007669"/>
    <property type="project" value="InterPro"/>
</dbReference>
<name>A0A4S4D985_CAMSN</name>
<evidence type="ECO:0000256" key="2">
    <source>
        <dbReference type="PROSITE-ProRule" id="PRU00708"/>
    </source>
</evidence>
<evidence type="ECO:0008006" key="5">
    <source>
        <dbReference type="Google" id="ProtNLM"/>
    </source>
</evidence>
<dbReference type="Proteomes" id="UP000306102">
    <property type="component" value="Unassembled WGS sequence"/>
</dbReference>
<dbReference type="Pfam" id="PF01535">
    <property type="entry name" value="PPR"/>
    <property type="match status" value="4"/>
</dbReference>
<accession>A0A4S4D985</accession>